<dbReference type="PATRIC" id="fig|1280951.3.peg.1445"/>
<reference evidence="2 3" key="1">
    <citation type="submission" date="2013-04" db="EMBL/GenBank/DDBJ databases">
        <title>Hyphomonas hirschiana VP5 Genome Sequencing.</title>
        <authorList>
            <person name="Lai Q."/>
            <person name="Shao Z."/>
        </authorList>
    </citation>
    <scope>NUCLEOTIDE SEQUENCE [LARGE SCALE GENOMIC DNA]</scope>
    <source>
        <strain evidence="2 3">VP5</strain>
    </source>
</reference>
<evidence type="ECO:0000313" key="2">
    <source>
        <dbReference type="EMBL" id="KCZ95004.1"/>
    </source>
</evidence>
<protein>
    <recommendedName>
        <fullName evidence="1">Zinc finger CHCC-type domain-containing protein</fullName>
    </recommendedName>
</protein>
<dbReference type="RefSeq" id="WP_011646881.1">
    <property type="nucleotide sequence ID" value="NZ_ARYI01000005.1"/>
</dbReference>
<dbReference type="AlphaFoldDB" id="A0A059FWG3"/>
<sequence>MPARRDVFTPPEISMVSSHKVSCNGGGGALGHPKVWYEMGDEDFVECKYCDRRFILIGGKQDPSQVR</sequence>
<dbReference type="Proteomes" id="UP000025061">
    <property type="component" value="Unassembled WGS sequence"/>
</dbReference>
<gene>
    <name evidence="2" type="ORF">HHI_07142</name>
</gene>
<organism evidence="2 3">
    <name type="scientific">Hyphomonas hirschiana VP5</name>
    <dbReference type="NCBI Taxonomy" id="1280951"/>
    <lineage>
        <taxon>Bacteria</taxon>
        <taxon>Pseudomonadati</taxon>
        <taxon>Pseudomonadota</taxon>
        <taxon>Alphaproteobacteria</taxon>
        <taxon>Hyphomonadales</taxon>
        <taxon>Hyphomonadaceae</taxon>
        <taxon>Hyphomonas</taxon>
    </lineage>
</organism>
<evidence type="ECO:0000259" key="1">
    <source>
        <dbReference type="Pfam" id="PF10276"/>
    </source>
</evidence>
<dbReference type="Gene3D" id="2.60.260.40">
    <property type="entry name" value="q5lls5 like domains"/>
    <property type="match status" value="1"/>
</dbReference>
<accession>A0A059FWG3</accession>
<evidence type="ECO:0000313" key="3">
    <source>
        <dbReference type="Proteomes" id="UP000025061"/>
    </source>
</evidence>
<proteinExistence type="predicted"/>
<name>A0A059FWG3_9PROT</name>
<keyword evidence="3" id="KW-1185">Reference proteome</keyword>
<dbReference type="InterPro" id="IPR019401">
    <property type="entry name" value="Znf_CHCC"/>
</dbReference>
<comment type="caution">
    <text evidence="2">The sequence shown here is derived from an EMBL/GenBank/DDBJ whole genome shotgun (WGS) entry which is preliminary data.</text>
</comment>
<dbReference type="Pfam" id="PF10276">
    <property type="entry name" value="zf-CHCC"/>
    <property type="match status" value="1"/>
</dbReference>
<dbReference type="EMBL" id="ARYI01000005">
    <property type="protein sequence ID" value="KCZ95004.1"/>
    <property type="molecule type" value="Genomic_DNA"/>
</dbReference>
<dbReference type="OrthoDB" id="7391570at2"/>
<feature type="domain" description="Zinc finger CHCC-type" evidence="1">
    <location>
        <begin position="19"/>
        <end position="54"/>
    </location>
</feature>